<evidence type="ECO:0008006" key="3">
    <source>
        <dbReference type="Google" id="ProtNLM"/>
    </source>
</evidence>
<name>A0ABU5QXV2_9PSEU</name>
<comment type="caution">
    <text evidence="1">The sequence shown here is derived from an EMBL/GenBank/DDBJ whole genome shotgun (WGS) entry which is preliminary data.</text>
</comment>
<dbReference type="RefSeq" id="WP_323323838.1">
    <property type="nucleotide sequence ID" value="NZ_JAYFSI010000001.1"/>
</dbReference>
<organism evidence="1 2">
    <name type="scientific">Amycolatopsis heterodermiae</name>
    <dbReference type="NCBI Taxonomy" id="3110235"/>
    <lineage>
        <taxon>Bacteria</taxon>
        <taxon>Bacillati</taxon>
        <taxon>Actinomycetota</taxon>
        <taxon>Actinomycetes</taxon>
        <taxon>Pseudonocardiales</taxon>
        <taxon>Pseudonocardiaceae</taxon>
        <taxon>Amycolatopsis</taxon>
    </lineage>
</organism>
<dbReference type="Proteomes" id="UP001304298">
    <property type="component" value="Unassembled WGS sequence"/>
</dbReference>
<protein>
    <recommendedName>
        <fullName evidence="3">MafI family immunity protein</fullName>
    </recommendedName>
</protein>
<keyword evidence="2" id="KW-1185">Reference proteome</keyword>
<accession>A0ABU5QXV2</accession>
<proteinExistence type="predicted"/>
<gene>
    <name evidence="1" type="ORF">VA596_04355</name>
</gene>
<reference evidence="1 2" key="1">
    <citation type="submission" date="2023-12" db="EMBL/GenBank/DDBJ databases">
        <title>Amycolatopsis sp. V23-08.</title>
        <authorList>
            <person name="Somphong A."/>
        </authorList>
    </citation>
    <scope>NUCLEOTIDE SEQUENCE [LARGE SCALE GENOMIC DNA]</scope>
    <source>
        <strain evidence="1 2">V23-08</strain>
    </source>
</reference>
<evidence type="ECO:0000313" key="1">
    <source>
        <dbReference type="EMBL" id="MEA5358757.1"/>
    </source>
</evidence>
<sequence length="124" mass="13966">MSEALPLRPKDDSPIAAKRFEAACIARITGLLVEAFTEKITGQDCADGAMDEVSHLCDSLAKRDKELGRYLIIALETQEEARGHQLITKSLRQDLDFPPNVHRYEPNKPPIPHPLEPDLLQFDY</sequence>
<evidence type="ECO:0000313" key="2">
    <source>
        <dbReference type="Proteomes" id="UP001304298"/>
    </source>
</evidence>
<dbReference type="EMBL" id="JAYFSI010000001">
    <property type="protein sequence ID" value="MEA5358757.1"/>
    <property type="molecule type" value="Genomic_DNA"/>
</dbReference>